<keyword evidence="7 8" id="KW-0472">Membrane</keyword>
<evidence type="ECO:0000259" key="9">
    <source>
        <dbReference type="PROSITE" id="PS51012"/>
    </source>
</evidence>
<dbReference type="InterPro" id="IPR047817">
    <property type="entry name" value="ABC2_TM_bact-type"/>
</dbReference>
<dbReference type="Pfam" id="PF12698">
    <property type="entry name" value="ABC2_membrane_3"/>
    <property type="match status" value="1"/>
</dbReference>
<keyword evidence="6 8" id="KW-1133">Transmembrane helix</keyword>
<feature type="transmembrane region" description="Helical" evidence="8">
    <location>
        <begin position="230"/>
        <end position="252"/>
    </location>
</feature>
<dbReference type="PANTHER" id="PTHR30294">
    <property type="entry name" value="MEMBRANE COMPONENT OF ABC TRANSPORTER YHHJ-RELATED"/>
    <property type="match status" value="1"/>
</dbReference>
<name>A0A538TTA3_UNCEI</name>
<feature type="domain" description="ABC transmembrane type-2" evidence="9">
    <location>
        <begin position="136"/>
        <end position="373"/>
    </location>
</feature>
<evidence type="ECO:0000313" key="10">
    <source>
        <dbReference type="EMBL" id="TMQ66861.1"/>
    </source>
</evidence>
<reference evidence="10 11" key="1">
    <citation type="journal article" date="2019" name="Nat. Microbiol.">
        <title>Mediterranean grassland soil C-N compound turnover is dependent on rainfall and depth, and is mediated by genomically divergent microorganisms.</title>
        <authorList>
            <person name="Diamond S."/>
            <person name="Andeer P.F."/>
            <person name="Li Z."/>
            <person name="Crits-Christoph A."/>
            <person name="Burstein D."/>
            <person name="Anantharaman K."/>
            <person name="Lane K.R."/>
            <person name="Thomas B.C."/>
            <person name="Pan C."/>
            <person name="Northen T.R."/>
            <person name="Banfield J.F."/>
        </authorList>
    </citation>
    <scope>NUCLEOTIDE SEQUENCE [LARGE SCALE GENOMIC DNA]</scope>
    <source>
        <strain evidence="10">WS_8</strain>
    </source>
</reference>
<sequence>MNAARLSTIFWKEFIQMRRDRHTLGLLLAVPVMQLMLFGFAIRQDVRNLPTVVFDASRTQQSRRLVQRFEATDNFRIRGWVGSYTEALRAVDRGRARAVLVIPEDYARSLKRSRPVAVQVLVDATDPTASQSAIGAAQLVGLRTNIEMTGAQVLGPAGAVQPPLDVRVRPLYNPALNSALFIVPGIIGMILSNILIVTTAMAVVREREHGTLEQLIVTPLTRSEIMLGKIAPYVLVGLVQISAVLVIGHFLFHVPIRGNLLIVYLASLIFIVANLGLGLFISTLAMNQAQAMQVSFFFLLPNVLLSGFMFPREAMPVGAKWLGLALPLTYYLQVIRGIVLKGVGMAELWPQALALIGFALLFFTFSTLRFQKQLG</sequence>
<feature type="transmembrane region" description="Helical" evidence="8">
    <location>
        <begin position="352"/>
        <end position="370"/>
    </location>
</feature>
<evidence type="ECO:0000256" key="7">
    <source>
        <dbReference type="ARBA" id="ARBA00023136"/>
    </source>
</evidence>
<keyword evidence="4" id="KW-1003">Cell membrane</keyword>
<evidence type="ECO:0000256" key="3">
    <source>
        <dbReference type="ARBA" id="ARBA00022448"/>
    </source>
</evidence>
<organism evidence="10 11">
    <name type="scientific">Eiseniibacteriota bacterium</name>
    <dbReference type="NCBI Taxonomy" id="2212470"/>
    <lineage>
        <taxon>Bacteria</taxon>
        <taxon>Candidatus Eiseniibacteriota</taxon>
    </lineage>
</organism>
<keyword evidence="5 8" id="KW-0812">Transmembrane</keyword>
<gene>
    <name evidence="10" type="ORF">E6K78_05885</name>
</gene>
<evidence type="ECO:0000256" key="8">
    <source>
        <dbReference type="SAM" id="Phobius"/>
    </source>
</evidence>
<evidence type="ECO:0000256" key="4">
    <source>
        <dbReference type="ARBA" id="ARBA00022475"/>
    </source>
</evidence>
<protein>
    <submittedName>
        <fullName evidence="10">ABC transporter permease</fullName>
    </submittedName>
</protein>
<dbReference type="InterPro" id="IPR051449">
    <property type="entry name" value="ABC-2_transporter_component"/>
</dbReference>
<dbReference type="AlphaFoldDB" id="A0A538TTA3"/>
<feature type="transmembrane region" description="Helical" evidence="8">
    <location>
        <begin position="291"/>
        <end position="310"/>
    </location>
</feature>
<accession>A0A538TTA3</accession>
<keyword evidence="3" id="KW-0813">Transport</keyword>
<dbReference type="PANTHER" id="PTHR30294:SF29">
    <property type="entry name" value="MULTIDRUG ABC TRANSPORTER PERMEASE YBHS-RELATED"/>
    <property type="match status" value="1"/>
</dbReference>
<evidence type="ECO:0000256" key="5">
    <source>
        <dbReference type="ARBA" id="ARBA00022692"/>
    </source>
</evidence>
<comment type="caution">
    <text evidence="10">The sequence shown here is derived from an EMBL/GenBank/DDBJ whole genome shotgun (WGS) entry which is preliminary data.</text>
</comment>
<evidence type="ECO:0000256" key="6">
    <source>
        <dbReference type="ARBA" id="ARBA00022989"/>
    </source>
</evidence>
<evidence type="ECO:0000313" key="11">
    <source>
        <dbReference type="Proteomes" id="UP000316609"/>
    </source>
</evidence>
<feature type="transmembrane region" description="Helical" evidence="8">
    <location>
        <begin position="261"/>
        <end position="285"/>
    </location>
</feature>
<feature type="transmembrane region" description="Helical" evidence="8">
    <location>
        <begin position="179"/>
        <end position="204"/>
    </location>
</feature>
<evidence type="ECO:0000256" key="1">
    <source>
        <dbReference type="ARBA" id="ARBA00004651"/>
    </source>
</evidence>
<feature type="transmembrane region" description="Helical" evidence="8">
    <location>
        <begin position="24"/>
        <end position="42"/>
    </location>
</feature>
<comment type="similarity">
    <text evidence="2">Belongs to the ABC-2 integral membrane protein family.</text>
</comment>
<dbReference type="Proteomes" id="UP000316609">
    <property type="component" value="Unassembled WGS sequence"/>
</dbReference>
<proteinExistence type="inferred from homology"/>
<dbReference type="InterPro" id="IPR013525">
    <property type="entry name" value="ABC2_TM"/>
</dbReference>
<dbReference type="GO" id="GO:0140359">
    <property type="term" value="F:ABC-type transporter activity"/>
    <property type="evidence" value="ECO:0007669"/>
    <property type="project" value="InterPro"/>
</dbReference>
<dbReference type="PROSITE" id="PS51012">
    <property type="entry name" value="ABC_TM2"/>
    <property type="match status" value="1"/>
</dbReference>
<dbReference type="GO" id="GO:0005886">
    <property type="term" value="C:plasma membrane"/>
    <property type="evidence" value="ECO:0007669"/>
    <property type="project" value="UniProtKB-SubCell"/>
</dbReference>
<comment type="subcellular location">
    <subcellularLocation>
        <location evidence="1">Cell membrane</location>
        <topology evidence="1">Multi-pass membrane protein</topology>
    </subcellularLocation>
</comment>
<dbReference type="Gene3D" id="3.40.1710.10">
    <property type="entry name" value="abc type-2 transporter like domain"/>
    <property type="match status" value="1"/>
</dbReference>
<dbReference type="EMBL" id="VBOY01000052">
    <property type="protein sequence ID" value="TMQ66861.1"/>
    <property type="molecule type" value="Genomic_DNA"/>
</dbReference>
<evidence type="ECO:0000256" key="2">
    <source>
        <dbReference type="ARBA" id="ARBA00007783"/>
    </source>
</evidence>